<dbReference type="PANTHER" id="PTHR22789:SF0">
    <property type="entry name" value="3-OXO-TETRONATE 4-PHOSPHATE DECARBOXYLASE-RELATED"/>
    <property type="match status" value="1"/>
</dbReference>
<dbReference type="Gene3D" id="3.40.225.10">
    <property type="entry name" value="Class II aldolase/adducin N-terminal domain"/>
    <property type="match status" value="1"/>
</dbReference>
<proteinExistence type="predicted"/>
<dbReference type="InterPro" id="IPR050197">
    <property type="entry name" value="Aldolase_class_II_sugar_metab"/>
</dbReference>
<dbReference type="InterPro" id="IPR036409">
    <property type="entry name" value="Aldolase_II/adducin_N_sf"/>
</dbReference>
<accession>A0A6V8KG94</accession>
<dbReference type="Pfam" id="PF00596">
    <property type="entry name" value="Aldolase_II"/>
    <property type="match status" value="1"/>
</dbReference>
<dbReference type="Proteomes" id="UP000482800">
    <property type="component" value="Unassembled WGS sequence"/>
</dbReference>
<reference evidence="4 5" key="2">
    <citation type="submission" date="2020-03" db="EMBL/GenBank/DDBJ databases">
        <authorList>
            <person name="Ichikawa N."/>
            <person name="Kimura A."/>
            <person name="Kitahashi Y."/>
            <person name="Uohara A."/>
        </authorList>
    </citation>
    <scope>NUCLEOTIDE SEQUENCE [LARGE SCALE GENOMIC DNA]</scope>
    <source>
        <strain evidence="4 5">NBRC 108639</strain>
    </source>
</reference>
<keyword evidence="5" id="KW-1185">Reference proteome</keyword>
<keyword evidence="2" id="KW-0456">Lyase</keyword>
<gene>
    <name evidence="4" type="primary">araD</name>
    <name evidence="4" type="ORF">Phou_055880</name>
</gene>
<dbReference type="PANTHER" id="PTHR22789">
    <property type="entry name" value="FUCULOSE PHOSPHATE ALDOLASE"/>
    <property type="match status" value="1"/>
</dbReference>
<dbReference type="SMART" id="SM01007">
    <property type="entry name" value="Aldolase_II"/>
    <property type="match status" value="1"/>
</dbReference>
<organism evidence="4 5">
    <name type="scientific">Phytohabitans houttuyneae</name>
    <dbReference type="NCBI Taxonomy" id="1076126"/>
    <lineage>
        <taxon>Bacteria</taxon>
        <taxon>Bacillati</taxon>
        <taxon>Actinomycetota</taxon>
        <taxon>Actinomycetes</taxon>
        <taxon>Micromonosporales</taxon>
        <taxon>Micromonosporaceae</taxon>
    </lineage>
</organism>
<name>A0A6V8KG94_9ACTN</name>
<evidence type="ECO:0000256" key="2">
    <source>
        <dbReference type="ARBA" id="ARBA00023239"/>
    </source>
</evidence>
<dbReference type="GO" id="GO:0046872">
    <property type="term" value="F:metal ion binding"/>
    <property type="evidence" value="ECO:0007669"/>
    <property type="project" value="UniProtKB-KW"/>
</dbReference>
<comment type="caution">
    <text evidence="4">The sequence shown here is derived from an EMBL/GenBank/DDBJ whole genome shotgun (WGS) entry which is preliminary data.</text>
</comment>
<evidence type="ECO:0000313" key="4">
    <source>
        <dbReference type="EMBL" id="GFJ81408.1"/>
    </source>
</evidence>
<dbReference type="AlphaFoldDB" id="A0A6V8KG94"/>
<reference evidence="4 5" key="1">
    <citation type="submission" date="2020-03" db="EMBL/GenBank/DDBJ databases">
        <title>Whole genome shotgun sequence of Phytohabitans houttuyneae NBRC 108639.</title>
        <authorList>
            <person name="Komaki H."/>
            <person name="Tamura T."/>
        </authorList>
    </citation>
    <scope>NUCLEOTIDE SEQUENCE [LARGE SCALE GENOMIC DNA]</scope>
    <source>
        <strain evidence="4 5">NBRC 108639</strain>
    </source>
</reference>
<dbReference type="GO" id="GO:0019323">
    <property type="term" value="P:pentose catabolic process"/>
    <property type="evidence" value="ECO:0007669"/>
    <property type="project" value="TreeGrafter"/>
</dbReference>
<evidence type="ECO:0000256" key="1">
    <source>
        <dbReference type="ARBA" id="ARBA00022723"/>
    </source>
</evidence>
<dbReference type="InterPro" id="IPR001303">
    <property type="entry name" value="Aldolase_II/adducin_N"/>
</dbReference>
<sequence>MGVAGSRICEIDASEAGAGNMSVLIGWEVDLRGFFPAQQRIDLPLPAPSLAGHTLLVTGSGRRLRQIGTDPLGNVGAVRVHDGGRTATLHTAPRRLFDKLTSELNSHLAVHDDQVSRQGLHFQAIVHAQPPHLTYLSHIPTYRNTGVLNRRILRWEPETIISLPQGVGVLDFMMPGSPELMAANVDGLRIFDVVLWSKHGVMARSDHSITRAVDLIEYAETAARYEYMNLIAGSPAEGLTADEVKQIAATFGVTSPWID</sequence>
<evidence type="ECO:0000313" key="5">
    <source>
        <dbReference type="Proteomes" id="UP000482800"/>
    </source>
</evidence>
<dbReference type="SUPFAM" id="SSF53639">
    <property type="entry name" value="AraD/HMP-PK domain-like"/>
    <property type="match status" value="1"/>
</dbReference>
<keyword evidence="1" id="KW-0479">Metal-binding</keyword>
<dbReference type="EMBL" id="BLPF01000002">
    <property type="protein sequence ID" value="GFJ81408.1"/>
    <property type="molecule type" value="Genomic_DNA"/>
</dbReference>
<protein>
    <submittedName>
        <fullName evidence="4">Rhamnulose-1-phosphate aldolase</fullName>
    </submittedName>
</protein>
<evidence type="ECO:0000259" key="3">
    <source>
        <dbReference type="SMART" id="SM01007"/>
    </source>
</evidence>
<feature type="domain" description="Class II aldolase/adducin N-terminal" evidence="3">
    <location>
        <begin position="1"/>
        <end position="227"/>
    </location>
</feature>
<dbReference type="GO" id="GO:0005829">
    <property type="term" value="C:cytosol"/>
    <property type="evidence" value="ECO:0007669"/>
    <property type="project" value="TreeGrafter"/>
</dbReference>
<dbReference type="GO" id="GO:0016832">
    <property type="term" value="F:aldehyde-lyase activity"/>
    <property type="evidence" value="ECO:0007669"/>
    <property type="project" value="TreeGrafter"/>
</dbReference>